<dbReference type="PANTHER" id="PTHR35093">
    <property type="entry name" value="OUTER MEMBRANE PROTEIN NMB0088-RELATED"/>
    <property type="match status" value="1"/>
</dbReference>
<dbReference type="Gene3D" id="2.40.160.60">
    <property type="entry name" value="Outer membrane protein transport protein (OMPP1/FadL/TodX)"/>
    <property type="match status" value="1"/>
</dbReference>
<evidence type="ECO:0000256" key="4">
    <source>
        <dbReference type="ARBA" id="ARBA00022692"/>
    </source>
</evidence>
<keyword evidence="4" id="KW-0812">Transmembrane</keyword>
<evidence type="ECO:0000313" key="9">
    <source>
        <dbReference type="Proteomes" id="UP001500604"/>
    </source>
</evidence>
<keyword evidence="6" id="KW-0472">Membrane</keyword>
<keyword evidence="7" id="KW-0998">Cell outer membrane</keyword>
<protein>
    <submittedName>
        <fullName evidence="8">Outer membrane protein transport protein</fullName>
    </submittedName>
</protein>
<proteinExistence type="inferred from homology"/>
<evidence type="ECO:0000256" key="5">
    <source>
        <dbReference type="ARBA" id="ARBA00022729"/>
    </source>
</evidence>
<name>A0ABP8V7D7_9GAMM</name>
<gene>
    <name evidence="8" type="ORF">GCM10023116_37530</name>
</gene>
<evidence type="ECO:0000256" key="2">
    <source>
        <dbReference type="ARBA" id="ARBA00008163"/>
    </source>
</evidence>
<dbReference type="Pfam" id="PF03349">
    <property type="entry name" value="Toluene_X"/>
    <property type="match status" value="1"/>
</dbReference>
<sequence length="442" mass="48279">MNSGWFDNAVKYGVLLIGSCVAGNAISAGFTLNETSAGAAGTAYAGRAANPEDASVMSANPAGIAFLDRPQFTVGGGLIVPHEKYHHGVGADSQGNDITQTSSVKGDFVGAQGVPFGFYSMPLDEPLSFGLGFYVPYAAMTEYGNDFVGRYLALNTELVTLNLQPTLSWKFNDAFAVGFGLIFSYLDGELTQLKNPSPLPANKAFKSKMTGHDWGYGWNAGMLWMPNDDTTIGVAYTSKINYTVEGDLKLKGDLVNAESHGHLKLILPEKWEISGTYKLDERWTVMGGTVWTRWSRFDEIKAIADDGIPALGIPAGGVASYTPENWKDVWAWSVGASYRLNNEWLLRAGYGYDTSPVKSAWRTARIPDIDREWLTFGASYQPVPDYTIDLAYGHMFNKNVKVDEHEYNWDNATGVVSRGAASYKAKYKVSANVLVVSLTHRL</sequence>
<evidence type="ECO:0000256" key="6">
    <source>
        <dbReference type="ARBA" id="ARBA00023136"/>
    </source>
</evidence>
<dbReference type="PANTHER" id="PTHR35093:SF8">
    <property type="entry name" value="OUTER MEMBRANE PROTEIN NMB0088-RELATED"/>
    <property type="match status" value="1"/>
</dbReference>
<dbReference type="RefSeq" id="WP_345197844.1">
    <property type="nucleotide sequence ID" value="NZ_BAABFL010000453.1"/>
</dbReference>
<dbReference type="InterPro" id="IPR005017">
    <property type="entry name" value="OMPP1/FadL/TodX"/>
</dbReference>
<keyword evidence="9" id="KW-1185">Reference proteome</keyword>
<keyword evidence="3" id="KW-1134">Transmembrane beta strand</keyword>
<comment type="subcellular location">
    <subcellularLocation>
        <location evidence="1">Cell outer membrane</location>
        <topology evidence="1">Multi-pass membrane protein</topology>
    </subcellularLocation>
</comment>
<comment type="caution">
    <text evidence="8">The sequence shown here is derived from an EMBL/GenBank/DDBJ whole genome shotgun (WGS) entry which is preliminary data.</text>
</comment>
<reference evidence="9" key="1">
    <citation type="journal article" date="2019" name="Int. J. Syst. Evol. Microbiol.">
        <title>The Global Catalogue of Microorganisms (GCM) 10K type strain sequencing project: providing services to taxonomists for standard genome sequencing and annotation.</title>
        <authorList>
            <consortium name="The Broad Institute Genomics Platform"/>
            <consortium name="The Broad Institute Genome Sequencing Center for Infectious Disease"/>
            <person name="Wu L."/>
            <person name="Ma J."/>
        </authorList>
    </citation>
    <scope>NUCLEOTIDE SEQUENCE [LARGE SCALE GENOMIC DNA]</scope>
    <source>
        <strain evidence="9">JCM 17805</strain>
    </source>
</reference>
<organism evidence="8 9">
    <name type="scientific">Kistimonas scapharcae</name>
    <dbReference type="NCBI Taxonomy" id="1036133"/>
    <lineage>
        <taxon>Bacteria</taxon>
        <taxon>Pseudomonadati</taxon>
        <taxon>Pseudomonadota</taxon>
        <taxon>Gammaproteobacteria</taxon>
        <taxon>Oceanospirillales</taxon>
        <taxon>Endozoicomonadaceae</taxon>
        <taxon>Kistimonas</taxon>
    </lineage>
</organism>
<evidence type="ECO:0000256" key="7">
    <source>
        <dbReference type="ARBA" id="ARBA00023237"/>
    </source>
</evidence>
<evidence type="ECO:0000256" key="3">
    <source>
        <dbReference type="ARBA" id="ARBA00022452"/>
    </source>
</evidence>
<keyword evidence="5" id="KW-0732">Signal</keyword>
<evidence type="ECO:0000256" key="1">
    <source>
        <dbReference type="ARBA" id="ARBA00004571"/>
    </source>
</evidence>
<dbReference type="Proteomes" id="UP001500604">
    <property type="component" value="Unassembled WGS sequence"/>
</dbReference>
<comment type="similarity">
    <text evidence="2">Belongs to the OmpP1/FadL family.</text>
</comment>
<dbReference type="EMBL" id="BAABFL010000453">
    <property type="protein sequence ID" value="GAA4651469.1"/>
    <property type="molecule type" value="Genomic_DNA"/>
</dbReference>
<dbReference type="SUPFAM" id="SSF56935">
    <property type="entry name" value="Porins"/>
    <property type="match status" value="1"/>
</dbReference>
<accession>A0ABP8V7D7</accession>
<evidence type="ECO:0000313" key="8">
    <source>
        <dbReference type="EMBL" id="GAA4651469.1"/>
    </source>
</evidence>